<dbReference type="InterPro" id="IPR003660">
    <property type="entry name" value="HAMP_dom"/>
</dbReference>
<keyword evidence="4 6" id="KW-0807">Transducer</keyword>
<evidence type="ECO:0000256" key="2">
    <source>
        <dbReference type="ARBA" id="ARBA00022475"/>
    </source>
</evidence>
<keyword evidence="3 8" id="KW-0472">Membrane</keyword>
<protein>
    <submittedName>
        <fullName evidence="11">Methyl-accepting chemotaxis protein</fullName>
    </submittedName>
</protein>
<dbReference type="SMART" id="SM00283">
    <property type="entry name" value="MA"/>
    <property type="match status" value="1"/>
</dbReference>
<evidence type="ECO:0000259" key="10">
    <source>
        <dbReference type="PROSITE" id="PS50885"/>
    </source>
</evidence>
<dbReference type="Gene3D" id="1.10.287.950">
    <property type="entry name" value="Methyl-accepting chemotaxis protein"/>
    <property type="match status" value="1"/>
</dbReference>
<dbReference type="GO" id="GO:0005886">
    <property type="term" value="C:plasma membrane"/>
    <property type="evidence" value="ECO:0007669"/>
    <property type="project" value="UniProtKB-SubCell"/>
</dbReference>
<dbReference type="InterPro" id="IPR024478">
    <property type="entry name" value="HlyB_4HB_MCP"/>
</dbReference>
<keyword evidence="8" id="KW-1133">Transmembrane helix</keyword>
<dbReference type="SUPFAM" id="SSF58104">
    <property type="entry name" value="Methyl-accepting chemotaxis protein (MCP) signaling domain"/>
    <property type="match status" value="1"/>
</dbReference>
<evidence type="ECO:0000313" key="11">
    <source>
        <dbReference type="EMBL" id="PZD97601.1"/>
    </source>
</evidence>
<sequence length="625" mass="68199">MDKLILMGIFNKNRADISNFISKNVDPYPYNRDRYLYHILLAKGVRVMNMNIRRKLMGSFAAVLLLTMIVGAVSWTEMNEMNDSYETLISDRVAKILLIKDLKHGVVEQGKHATGYMLTGNTAYLDWYESERTRFSSNMKALQEVQVLDEAIRLASKLESLEEQYAEAVSEIVSYRQAGDMNRVIRMVEEDSSSIVQQIELTASELEAFQRKQMETTLAETAGEVRMVQVTVLATVIAALLAGIVLSLLVTRAIARPVKLVAQAARRIADGDLRDADLHVRQRDEIGQLAGAFNEMKRNLSSLMLAVHHNAAQVAAASKELSEHSAQAVQASNHIAEAVQGISQSADHQASRMRDNKQGLEDSSTALLRIAQSATSTAESSEEAIQQAEGGKRLLADTAAQMRNVQMTMEQSAEAVYNLGEQSRQIHEITQFIREIAEQTNLLALNASIEAARAGEHGQGFAVVAAEVKKLADQAGEASSQVGSGIDRMVGTINQAVEAMRRGGGELQAGTSIMNRTGEAFDAVYDAIRHVAAQAEEVSAATEELSAVTGQLLESEHQVAELSEHISGQSQTSAAVCEEQLASMEEVAVSADSLNRMAQQLREELGKFKLNQADTSEGLSDESKS</sequence>
<feature type="transmembrane region" description="Helical" evidence="8">
    <location>
        <begin position="56"/>
        <end position="75"/>
    </location>
</feature>
<feature type="domain" description="Methyl-accepting transducer" evidence="9">
    <location>
        <begin position="324"/>
        <end position="560"/>
    </location>
</feature>
<gene>
    <name evidence="11" type="ORF">DNH61_01640</name>
</gene>
<dbReference type="EMBL" id="QKRB01000010">
    <property type="protein sequence ID" value="PZD97601.1"/>
    <property type="molecule type" value="Genomic_DNA"/>
</dbReference>
<dbReference type="AlphaFoldDB" id="A0A2W1M0Z5"/>
<feature type="domain" description="HAMP" evidence="10">
    <location>
        <begin position="252"/>
        <end position="305"/>
    </location>
</feature>
<evidence type="ECO:0000313" key="12">
    <source>
        <dbReference type="Proteomes" id="UP000249522"/>
    </source>
</evidence>
<dbReference type="CDD" id="cd06225">
    <property type="entry name" value="HAMP"/>
    <property type="match status" value="1"/>
</dbReference>
<organism evidence="11 12">
    <name type="scientific">Paenibacillus sambharensis</name>
    <dbReference type="NCBI Taxonomy" id="1803190"/>
    <lineage>
        <taxon>Bacteria</taxon>
        <taxon>Bacillati</taxon>
        <taxon>Bacillota</taxon>
        <taxon>Bacilli</taxon>
        <taxon>Bacillales</taxon>
        <taxon>Paenibacillaceae</taxon>
        <taxon>Paenibacillus</taxon>
    </lineage>
</organism>
<dbReference type="GO" id="GO:0007165">
    <property type="term" value="P:signal transduction"/>
    <property type="evidence" value="ECO:0007669"/>
    <property type="project" value="UniProtKB-KW"/>
</dbReference>
<evidence type="ECO:0000256" key="3">
    <source>
        <dbReference type="ARBA" id="ARBA00023136"/>
    </source>
</evidence>
<dbReference type="Proteomes" id="UP000249522">
    <property type="component" value="Unassembled WGS sequence"/>
</dbReference>
<dbReference type="PROSITE" id="PS50111">
    <property type="entry name" value="CHEMOTAXIS_TRANSDUC_2"/>
    <property type="match status" value="1"/>
</dbReference>
<evidence type="ECO:0000256" key="8">
    <source>
        <dbReference type="SAM" id="Phobius"/>
    </source>
</evidence>
<dbReference type="SMART" id="SM00304">
    <property type="entry name" value="HAMP"/>
    <property type="match status" value="1"/>
</dbReference>
<dbReference type="InterPro" id="IPR004089">
    <property type="entry name" value="MCPsignal_dom"/>
</dbReference>
<dbReference type="PANTHER" id="PTHR32089:SF112">
    <property type="entry name" value="LYSOZYME-LIKE PROTEIN-RELATED"/>
    <property type="match status" value="1"/>
</dbReference>
<comment type="subcellular location">
    <subcellularLocation>
        <location evidence="1">Cell membrane</location>
    </subcellularLocation>
</comment>
<dbReference type="Pfam" id="PF00015">
    <property type="entry name" value="MCPsignal"/>
    <property type="match status" value="1"/>
</dbReference>
<dbReference type="PANTHER" id="PTHR32089">
    <property type="entry name" value="METHYL-ACCEPTING CHEMOTAXIS PROTEIN MCPB"/>
    <property type="match status" value="1"/>
</dbReference>
<comment type="caution">
    <text evidence="11">The sequence shown here is derived from an EMBL/GenBank/DDBJ whole genome shotgun (WGS) entry which is preliminary data.</text>
</comment>
<evidence type="ECO:0000256" key="4">
    <source>
        <dbReference type="ARBA" id="ARBA00023224"/>
    </source>
</evidence>
<keyword evidence="8" id="KW-0812">Transmembrane</keyword>
<proteinExistence type="inferred from homology"/>
<name>A0A2W1M0Z5_9BACL</name>
<dbReference type="Pfam" id="PF12729">
    <property type="entry name" value="4HB_MCP_1"/>
    <property type="match status" value="1"/>
</dbReference>
<evidence type="ECO:0000259" key="9">
    <source>
        <dbReference type="PROSITE" id="PS50111"/>
    </source>
</evidence>
<feature type="coiled-coil region" evidence="7">
    <location>
        <begin position="584"/>
        <end position="611"/>
    </location>
</feature>
<keyword evidence="12" id="KW-1185">Reference proteome</keyword>
<comment type="similarity">
    <text evidence="5">Belongs to the methyl-accepting chemotaxis (MCP) protein family.</text>
</comment>
<feature type="coiled-coil region" evidence="7">
    <location>
        <begin position="151"/>
        <end position="178"/>
    </location>
</feature>
<evidence type="ECO:0000256" key="6">
    <source>
        <dbReference type="PROSITE-ProRule" id="PRU00284"/>
    </source>
</evidence>
<evidence type="ECO:0000256" key="7">
    <source>
        <dbReference type="SAM" id="Coils"/>
    </source>
</evidence>
<keyword evidence="2" id="KW-1003">Cell membrane</keyword>
<dbReference type="PROSITE" id="PS50885">
    <property type="entry name" value="HAMP"/>
    <property type="match status" value="1"/>
</dbReference>
<dbReference type="Pfam" id="PF00672">
    <property type="entry name" value="HAMP"/>
    <property type="match status" value="1"/>
</dbReference>
<reference evidence="11 12" key="1">
    <citation type="submission" date="2018-06" db="EMBL/GenBank/DDBJ databases">
        <title>Paenibacillus imtechensis sp. nov.</title>
        <authorList>
            <person name="Pinnaka A.K."/>
            <person name="Singh H."/>
            <person name="Kaur M."/>
        </authorList>
    </citation>
    <scope>NUCLEOTIDE SEQUENCE [LARGE SCALE GENOMIC DNA]</scope>
    <source>
        <strain evidence="11 12">SMB1</strain>
    </source>
</reference>
<keyword evidence="7" id="KW-0175">Coiled coil</keyword>
<dbReference type="Gene3D" id="6.10.340.10">
    <property type="match status" value="1"/>
</dbReference>
<accession>A0A2W1M0Z5</accession>
<evidence type="ECO:0000256" key="1">
    <source>
        <dbReference type="ARBA" id="ARBA00004236"/>
    </source>
</evidence>
<dbReference type="OrthoDB" id="107771at2"/>
<feature type="transmembrane region" description="Helical" evidence="8">
    <location>
        <begin position="227"/>
        <end position="250"/>
    </location>
</feature>
<evidence type="ECO:0000256" key="5">
    <source>
        <dbReference type="ARBA" id="ARBA00029447"/>
    </source>
</evidence>